<proteinExistence type="inferred from homology"/>
<evidence type="ECO:0000313" key="4">
    <source>
        <dbReference type="Proteomes" id="UP000199013"/>
    </source>
</evidence>
<gene>
    <name evidence="3" type="ORF">FDG2_1237</name>
</gene>
<dbReference type="CDD" id="cd04179">
    <property type="entry name" value="DPM_DPG-synthase_like"/>
    <property type="match status" value="1"/>
</dbReference>
<dbReference type="InterPro" id="IPR050256">
    <property type="entry name" value="Glycosyltransferase_2"/>
</dbReference>
<accession>A0A1C3NV57</accession>
<dbReference type="InterPro" id="IPR029044">
    <property type="entry name" value="Nucleotide-diphossugar_trans"/>
</dbReference>
<dbReference type="Pfam" id="PF00535">
    <property type="entry name" value="Glycos_transf_2"/>
    <property type="match status" value="1"/>
</dbReference>
<dbReference type="SUPFAM" id="SSF53448">
    <property type="entry name" value="Nucleotide-diphospho-sugar transferases"/>
    <property type="match status" value="1"/>
</dbReference>
<sequence>MSGHSDLPTIKIPTVSVIIPTLNEARNLPYVFKSLPAEAEIVVVDGRSTDDTVAVARALRPDAIVVDQTRRGKGNALACGFAAATGDILVMLDADGSADPAEIGEFVRVLTAGADFAKGSRFINGGGSSDITRLRRAGNTFLSRLVNAFLGCRYSDLCYGYNAFWRHCLPTLNLDPGERSEAYEWGDGFEVETVINMRVARAGLRVVEVPSFEHPRIHGVSNLNAFSDGLRVLRTILVESRGSRRRRRRLIPRWSTAAAVGPNLTVIRPQKARSETLESVHLETPEPDASVSVVSSEVECA</sequence>
<dbReference type="PANTHER" id="PTHR48090:SF7">
    <property type="entry name" value="RFBJ PROTEIN"/>
    <property type="match status" value="1"/>
</dbReference>
<name>A0A1C3NV57_9ACTN</name>
<keyword evidence="3" id="KW-0808">Transferase</keyword>
<comment type="similarity">
    <text evidence="1">Belongs to the glycosyltransferase 2 family.</text>
</comment>
<dbReference type="InterPro" id="IPR001173">
    <property type="entry name" value="Glyco_trans_2-like"/>
</dbReference>
<dbReference type="EMBL" id="FLUV01000519">
    <property type="protein sequence ID" value="SBW19329.1"/>
    <property type="molecule type" value="Genomic_DNA"/>
</dbReference>
<dbReference type="PANTHER" id="PTHR48090">
    <property type="entry name" value="UNDECAPRENYL-PHOSPHATE 4-DEOXY-4-FORMAMIDO-L-ARABINOSE TRANSFERASE-RELATED"/>
    <property type="match status" value="1"/>
</dbReference>
<evidence type="ECO:0000259" key="2">
    <source>
        <dbReference type="Pfam" id="PF00535"/>
    </source>
</evidence>
<dbReference type="AlphaFoldDB" id="A0A1C3NV57"/>
<evidence type="ECO:0000313" key="3">
    <source>
        <dbReference type="EMBL" id="SBW19329.1"/>
    </source>
</evidence>
<feature type="domain" description="Glycosyltransferase 2-like" evidence="2">
    <location>
        <begin position="16"/>
        <end position="144"/>
    </location>
</feature>
<reference evidence="4" key="1">
    <citation type="submission" date="2016-02" db="EMBL/GenBank/DDBJ databases">
        <authorList>
            <person name="Wibberg D."/>
        </authorList>
    </citation>
    <scope>NUCLEOTIDE SEQUENCE [LARGE SCALE GENOMIC DNA]</scope>
</reference>
<dbReference type="Gene3D" id="3.90.550.10">
    <property type="entry name" value="Spore Coat Polysaccharide Biosynthesis Protein SpsA, Chain A"/>
    <property type="match status" value="1"/>
</dbReference>
<protein>
    <submittedName>
        <fullName evidence="3">Family 2 glycosyl transferase</fullName>
    </submittedName>
</protein>
<dbReference type="GO" id="GO:0016740">
    <property type="term" value="F:transferase activity"/>
    <property type="evidence" value="ECO:0007669"/>
    <property type="project" value="UniProtKB-KW"/>
</dbReference>
<keyword evidence="4" id="KW-1185">Reference proteome</keyword>
<dbReference type="Proteomes" id="UP000199013">
    <property type="component" value="Unassembled WGS sequence"/>
</dbReference>
<organism evidence="3 4">
    <name type="scientific">Candidatus Protofrankia californiensis</name>
    <dbReference type="NCBI Taxonomy" id="1839754"/>
    <lineage>
        <taxon>Bacteria</taxon>
        <taxon>Bacillati</taxon>
        <taxon>Actinomycetota</taxon>
        <taxon>Actinomycetes</taxon>
        <taxon>Frankiales</taxon>
        <taxon>Frankiaceae</taxon>
        <taxon>Protofrankia</taxon>
    </lineage>
</organism>
<evidence type="ECO:0000256" key="1">
    <source>
        <dbReference type="ARBA" id="ARBA00006739"/>
    </source>
</evidence>